<evidence type="ECO:0000313" key="4">
    <source>
        <dbReference type="Proteomes" id="UP001418796"/>
    </source>
</evidence>
<dbReference type="Gene3D" id="1.10.260.40">
    <property type="entry name" value="lambda repressor-like DNA-binding domains"/>
    <property type="match status" value="1"/>
</dbReference>
<sequence>MFSSRLREQRLKHNLTMKQLGVRVSLAASTISGYENGIRKPDISILYLFADTFDVSVDYLLGRTDISQPNHIAMIKTESDQLLTVSLEEMEYLKESLFVFRKYRQLTLKRH</sequence>
<accession>A0ABU9VGZ1</accession>
<dbReference type="SMART" id="SM00530">
    <property type="entry name" value="HTH_XRE"/>
    <property type="match status" value="1"/>
</dbReference>
<comment type="caution">
    <text evidence="3">The sequence shown here is derived from an EMBL/GenBank/DDBJ whole genome shotgun (WGS) entry which is preliminary data.</text>
</comment>
<dbReference type="PANTHER" id="PTHR46558">
    <property type="entry name" value="TRACRIPTIONAL REGULATORY PROTEIN-RELATED-RELATED"/>
    <property type="match status" value="1"/>
</dbReference>
<dbReference type="Proteomes" id="UP001418796">
    <property type="component" value="Unassembled WGS sequence"/>
</dbReference>
<evidence type="ECO:0000313" key="3">
    <source>
        <dbReference type="EMBL" id="MEN0643171.1"/>
    </source>
</evidence>
<dbReference type="Pfam" id="PF01381">
    <property type="entry name" value="HTH_3"/>
    <property type="match status" value="1"/>
</dbReference>
<dbReference type="InterPro" id="IPR001387">
    <property type="entry name" value="Cro/C1-type_HTH"/>
</dbReference>
<reference evidence="3 4" key="1">
    <citation type="submission" date="2024-03" db="EMBL/GenBank/DDBJ databases">
        <title>Bacilli Hybrid Assemblies.</title>
        <authorList>
            <person name="Kovac J."/>
        </authorList>
    </citation>
    <scope>NUCLEOTIDE SEQUENCE [LARGE SCALE GENOMIC DNA]</scope>
    <source>
        <strain evidence="3 4">FSL R7-0666</strain>
    </source>
</reference>
<dbReference type="InterPro" id="IPR010982">
    <property type="entry name" value="Lambda_DNA-bd_dom_sf"/>
</dbReference>
<dbReference type="PANTHER" id="PTHR46558:SF11">
    <property type="entry name" value="HTH-TYPE TRANSCRIPTIONAL REGULATOR XRE"/>
    <property type="match status" value="1"/>
</dbReference>
<dbReference type="CDD" id="cd00093">
    <property type="entry name" value="HTH_XRE"/>
    <property type="match status" value="1"/>
</dbReference>
<organism evidence="3 4">
    <name type="scientific">Alkalicoccobacillus gibsonii</name>
    <dbReference type="NCBI Taxonomy" id="79881"/>
    <lineage>
        <taxon>Bacteria</taxon>
        <taxon>Bacillati</taxon>
        <taxon>Bacillota</taxon>
        <taxon>Bacilli</taxon>
        <taxon>Bacillales</taxon>
        <taxon>Bacillaceae</taxon>
        <taxon>Alkalicoccobacillus</taxon>
    </lineage>
</organism>
<dbReference type="RefSeq" id="WP_343130141.1">
    <property type="nucleotide sequence ID" value="NZ_JBCITK010000001.1"/>
</dbReference>
<evidence type="ECO:0000256" key="1">
    <source>
        <dbReference type="ARBA" id="ARBA00023125"/>
    </source>
</evidence>
<protein>
    <submittedName>
        <fullName evidence="3">Helix-turn-helix transcriptional regulator</fullName>
    </submittedName>
</protein>
<gene>
    <name evidence="3" type="ORF">MKY91_08450</name>
</gene>
<feature type="domain" description="HTH cro/C1-type" evidence="2">
    <location>
        <begin position="6"/>
        <end position="60"/>
    </location>
</feature>
<name>A0ABU9VGZ1_9BACI</name>
<dbReference type="EMBL" id="JBCITK010000001">
    <property type="protein sequence ID" value="MEN0643171.1"/>
    <property type="molecule type" value="Genomic_DNA"/>
</dbReference>
<proteinExistence type="predicted"/>
<dbReference type="SUPFAM" id="SSF47413">
    <property type="entry name" value="lambda repressor-like DNA-binding domains"/>
    <property type="match status" value="1"/>
</dbReference>
<keyword evidence="1" id="KW-0238">DNA-binding</keyword>
<keyword evidence="4" id="KW-1185">Reference proteome</keyword>
<evidence type="ECO:0000259" key="2">
    <source>
        <dbReference type="PROSITE" id="PS50943"/>
    </source>
</evidence>
<dbReference type="PROSITE" id="PS50943">
    <property type="entry name" value="HTH_CROC1"/>
    <property type="match status" value="1"/>
</dbReference>